<proteinExistence type="predicted"/>
<evidence type="ECO:0000313" key="2">
    <source>
        <dbReference type="Proteomes" id="UP000050975"/>
    </source>
</evidence>
<dbReference type="EMBL" id="LJVE01000010">
    <property type="protein sequence ID" value="KPL15621.1"/>
    <property type="molecule type" value="Genomic_DNA"/>
</dbReference>
<organism evidence="1 2">
    <name type="scientific">candidate division WOR_3 bacterium SM1_77</name>
    <dbReference type="NCBI Taxonomy" id="1703778"/>
    <lineage>
        <taxon>Bacteria</taxon>
        <taxon>Bacteria division WOR-3</taxon>
    </lineage>
</organism>
<dbReference type="Pfam" id="PF02566">
    <property type="entry name" value="OsmC"/>
    <property type="match status" value="1"/>
</dbReference>
<accession>A0A0S8K3Y0</accession>
<comment type="caution">
    <text evidence="1">The sequence shown here is derived from an EMBL/GenBank/DDBJ whole genome shotgun (WGS) entry which is preliminary data.</text>
</comment>
<dbReference type="PANTHER" id="PTHR34352">
    <property type="entry name" value="PROTEIN YHFA"/>
    <property type="match status" value="1"/>
</dbReference>
<dbReference type="Proteomes" id="UP000050975">
    <property type="component" value="Unassembled WGS sequence"/>
</dbReference>
<sequence>MKLTQTRGLQFEVDDDHNHKIIIDTEKEFGGFDQGFRPMDLMLVSLAGCMGMDIVGILEKKGGKISSFTIEAAGIRAENHPHKYTKITVRMKCEGDYKREDLLRSFELSRDKYCSVVATLGSKPDLEFIVD</sequence>
<dbReference type="AlphaFoldDB" id="A0A0S8K3Y0"/>
<dbReference type="Gene3D" id="3.30.300.20">
    <property type="match status" value="1"/>
</dbReference>
<reference evidence="1 2" key="1">
    <citation type="journal article" date="2015" name="Microbiome">
        <title>Genomic resolution of linkages in carbon, nitrogen, and sulfur cycling among widespread estuary sediment bacteria.</title>
        <authorList>
            <person name="Baker B.J."/>
            <person name="Lazar C.S."/>
            <person name="Teske A.P."/>
            <person name="Dick G.J."/>
        </authorList>
    </citation>
    <scope>NUCLEOTIDE SEQUENCE [LARGE SCALE GENOMIC DNA]</scope>
    <source>
        <strain evidence="1">SM1_77</strain>
    </source>
</reference>
<evidence type="ECO:0000313" key="1">
    <source>
        <dbReference type="EMBL" id="KPL15621.1"/>
    </source>
</evidence>
<dbReference type="PANTHER" id="PTHR34352:SF1">
    <property type="entry name" value="PROTEIN YHFA"/>
    <property type="match status" value="1"/>
</dbReference>
<dbReference type="InterPro" id="IPR015946">
    <property type="entry name" value="KH_dom-like_a/b"/>
</dbReference>
<dbReference type="SUPFAM" id="SSF82784">
    <property type="entry name" value="OsmC-like"/>
    <property type="match status" value="1"/>
</dbReference>
<gene>
    <name evidence="1" type="ORF">AMJ74_01160</name>
</gene>
<dbReference type="InterPro" id="IPR036102">
    <property type="entry name" value="OsmC/Ohrsf"/>
</dbReference>
<name>A0A0S8K3Y0_UNCW3</name>
<dbReference type="InterPro" id="IPR003718">
    <property type="entry name" value="OsmC/Ohr_fam"/>
</dbReference>
<evidence type="ECO:0008006" key="3">
    <source>
        <dbReference type="Google" id="ProtNLM"/>
    </source>
</evidence>
<protein>
    <recommendedName>
        <fullName evidence="3">Osmotically inducible protein OsmC</fullName>
    </recommendedName>
</protein>